<evidence type="ECO:0000256" key="5">
    <source>
        <dbReference type="ARBA" id="ARBA00023204"/>
    </source>
</evidence>
<gene>
    <name evidence="11" type="ORF">E7Z73_08820</name>
</gene>
<comment type="similarity">
    <text evidence="1">Belongs to the type-1 OGG1 family.</text>
</comment>
<dbReference type="Gene3D" id="1.10.340.30">
    <property type="entry name" value="Hypothetical protein, domain 2"/>
    <property type="match status" value="1"/>
</dbReference>
<evidence type="ECO:0000313" key="11">
    <source>
        <dbReference type="EMBL" id="MBE6505814.1"/>
    </source>
</evidence>
<keyword evidence="8" id="KW-0326">Glycosidase</keyword>
<dbReference type="GO" id="GO:0140078">
    <property type="term" value="F:class I DNA-(apurinic or apyrimidinic site) endonuclease activity"/>
    <property type="evidence" value="ECO:0007669"/>
    <property type="project" value="UniProtKB-EC"/>
</dbReference>
<dbReference type="EMBL" id="SUTE01000072">
    <property type="protein sequence ID" value="MBE6505814.1"/>
    <property type="molecule type" value="Genomic_DNA"/>
</dbReference>
<protein>
    <recommendedName>
        <fullName evidence="2">DNA-(apurinic or apyrimidinic site) lyase</fullName>
        <ecNumber evidence="2">4.2.99.18</ecNumber>
    </recommendedName>
</protein>
<feature type="domain" description="HhH-GPD" evidence="10">
    <location>
        <begin position="119"/>
        <end position="291"/>
    </location>
</feature>
<dbReference type="InterPro" id="IPR052054">
    <property type="entry name" value="Oxidative_DNA_repair_enzyme"/>
</dbReference>
<keyword evidence="5" id="KW-0234">DNA repair</keyword>
<evidence type="ECO:0000256" key="4">
    <source>
        <dbReference type="ARBA" id="ARBA00022801"/>
    </source>
</evidence>
<dbReference type="PANTHER" id="PTHR10242">
    <property type="entry name" value="8-OXOGUANINE DNA GLYCOSYLASE"/>
    <property type="match status" value="1"/>
</dbReference>
<evidence type="ECO:0000256" key="1">
    <source>
        <dbReference type="ARBA" id="ARBA00010679"/>
    </source>
</evidence>
<dbReference type="AlphaFoldDB" id="A0A8T3VNJ2"/>
<evidence type="ECO:0000256" key="9">
    <source>
        <dbReference type="ARBA" id="ARBA00044632"/>
    </source>
</evidence>
<keyword evidence="4" id="KW-0378">Hydrolase</keyword>
<proteinExistence type="inferred from homology"/>
<reference evidence="11" key="1">
    <citation type="submission" date="2019-04" db="EMBL/GenBank/DDBJ databases">
        <title>Evolution of Biomass-Degrading Anaerobic Consortia Revealed by Metagenomics.</title>
        <authorList>
            <person name="Peng X."/>
        </authorList>
    </citation>
    <scope>NUCLEOTIDE SEQUENCE</scope>
    <source>
        <strain evidence="11">SIG12</strain>
    </source>
</reference>
<dbReference type="RefSeq" id="WP_303737468.1">
    <property type="nucleotide sequence ID" value="NZ_SUTE01000072.1"/>
</dbReference>
<dbReference type="Pfam" id="PF00730">
    <property type="entry name" value="HhH-GPD"/>
    <property type="match status" value="1"/>
</dbReference>
<evidence type="ECO:0000313" key="12">
    <source>
        <dbReference type="Proteomes" id="UP000762703"/>
    </source>
</evidence>
<comment type="caution">
    <text evidence="11">The sequence shown here is derived from an EMBL/GenBank/DDBJ whole genome shotgun (WGS) entry which is preliminary data.</text>
</comment>
<dbReference type="SMART" id="SM00478">
    <property type="entry name" value="ENDO3c"/>
    <property type="match status" value="1"/>
</dbReference>
<evidence type="ECO:0000256" key="7">
    <source>
        <dbReference type="ARBA" id="ARBA00023268"/>
    </source>
</evidence>
<keyword evidence="7" id="KW-0511">Multifunctional enzyme</keyword>
<comment type="catalytic activity">
    <reaction evidence="9">
        <text>2'-deoxyribonucleotide-(2'-deoxyribose 5'-phosphate)-2'-deoxyribonucleotide-DNA = a 3'-end 2'-deoxyribonucleotide-(2,3-dehydro-2,3-deoxyribose 5'-phosphate)-DNA + a 5'-end 5'-phospho-2'-deoxyribonucleoside-DNA + H(+)</text>
        <dbReference type="Rhea" id="RHEA:66592"/>
        <dbReference type="Rhea" id="RHEA-COMP:13180"/>
        <dbReference type="Rhea" id="RHEA-COMP:16897"/>
        <dbReference type="Rhea" id="RHEA-COMP:17067"/>
        <dbReference type="ChEBI" id="CHEBI:15378"/>
        <dbReference type="ChEBI" id="CHEBI:136412"/>
        <dbReference type="ChEBI" id="CHEBI:157695"/>
        <dbReference type="ChEBI" id="CHEBI:167181"/>
        <dbReference type="EC" id="4.2.99.18"/>
    </reaction>
</comment>
<keyword evidence="6" id="KW-0456">Lyase</keyword>
<dbReference type="SUPFAM" id="SSF48150">
    <property type="entry name" value="DNA-glycosylase"/>
    <property type="match status" value="1"/>
</dbReference>
<dbReference type="EC" id="4.2.99.18" evidence="2"/>
<organism evidence="11 12">
    <name type="scientific">Methanobrevibacter millerae</name>
    <dbReference type="NCBI Taxonomy" id="230361"/>
    <lineage>
        <taxon>Archaea</taxon>
        <taxon>Methanobacteriati</taxon>
        <taxon>Methanobacteriota</taxon>
        <taxon>Methanomada group</taxon>
        <taxon>Methanobacteria</taxon>
        <taxon>Methanobacteriales</taxon>
        <taxon>Methanobacteriaceae</taxon>
        <taxon>Methanobrevibacter</taxon>
    </lineage>
</organism>
<dbReference type="PANTHER" id="PTHR10242:SF2">
    <property type="entry name" value="N-GLYCOSYLASE_DNA LYASE"/>
    <property type="match status" value="1"/>
</dbReference>
<dbReference type="Gene3D" id="1.10.1670.10">
    <property type="entry name" value="Helix-hairpin-Helix base-excision DNA repair enzymes (C-terminal)"/>
    <property type="match status" value="1"/>
</dbReference>
<name>A0A8T3VNJ2_9EURY</name>
<dbReference type="GO" id="GO:0006284">
    <property type="term" value="P:base-excision repair"/>
    <property type="evidence" value="ECO:0007669"/>
    <property type="project" value="InterPro"/>
</dbReference>
<dbReference type="GO" id="GO:0006289">
    <property type="term" value="P:nucleotide-excision repair"/>
    <property type="evidence" value="ECO:0007669"/>
    <property type="project" value="InterPro"/>
</dbReference>
<dbReference type="GO" id="GO:0008534">
    <property type="term" value="F:oxidized purine nucleobase lesion DNA N-glycosylase activity"/>
    <property type="evidence" value="ECO:0007669"/>
    <property type="project" value="InterPro"/>
</dbReference>
<evidence type="ECO:0000256" key="8">
    <source>
        <dbReference type="ARBA" id="ARBA00023295"/>
    </source>
</evidence>
<accession>A0A8T3VNJ2</accession>
<dbReference type="InterPro" id="IPR012904">
    <property type="entry name" value="OGG_N"/>
</dbReference>
<sequence length="300" mass="34941">MIIKAPIDLELTQISGQTSQPPWINVNDSYSDLVFVEDEPSIFNVRQNGDYIDFNYTGNISENQALEKVKKIYDLDFDLDKFYRYLSEFDELKDMSKFCKGLRLFYAKDPFECIISSICSANNSIKRWTKSVSDMKYKWGRNFNNYYSFPDTNTFNDIFLDDEEELLKSGVSKDNNLKACGVGYRAPYMRKASEIFSLEMNLSHISKMSYDEAFESILKVPGVGPKVADCILLYGFGFREAFPSDVWIKRIVSYLYFDGKDIKVEKVREFGMEEFGDYAGYVQLYMFHYARKSGLMEKLK</sequence>
<evidence type="ECO:0000259" key="10">
    <source>
        <dbReference type="SMART" id="SM00478"/>
    </source>
</evidence>
<evidence type="ECO:0000256" key="6">
    <source>
        <dbReference type="ARBA" id="ARBA00023239"/>
    </source>
</evidence>
<dbReference type="CDD" id="cd00056">
    <property type="entry name" value="ENDO3c"/>
    <property type="match status" value="1"/>
</dbReference>
<dbReference type="InterPro" id="IPR011257">
    <property type="entry name" value="DNA_glycosylase"/>
</dbReference>
<dbReference type="GO" id="GO:0003684">
    <property type="term" value="F:damaged DNA binding"/>
    <property type="evidence" value="ECO:0007669"/>
    <property type="project" value="InterPro"/>
</dbReference>
<dbReference type="InterPro" id="IPR023170">
    <property type="entry name" value="HhH_base_excis_C"/>
</dbReference>
<keyword evidence="3" id="KW-0227">DNA damage</keyword>
<evidence type="ECO:0000256" key="3">
    <source>
        <dbReference type="ARBA" id="ARBA00022763"/>
    </source>
</evidence>
<evidence type="ECO:0000256" key="2">
    <source>
        <dbReference type="ARBA" id="ARBA00012720"/>
    </source>
</evidence>
<dbReference type="InterPro" id="IPR003265">
    <property type="entry name" value="HhH-GPD_domain"/>
</dbReference>
<dbReference type="Pfam" id="PF07934">
    <property type="entry name" value="OGG_N"/>
    <property type="match status" value="1"/>
</dbReference>
<dbReference type="Proteomes" id="UP000762703">
    <property type="component" value="Unassembled WGS sequence"/>
</dbReference>